<keyword evidence="2" id="KW-1185">Reference proteome</keyword>
<organism evidence="1 2">
    <name type="scientific">Crepidotus variabilis</name>
    <dbReference type="NCBI Taxonomy" id="179855"/>
    <lineage>
        <taxon>Eukaryota</taxon>
        <taxon>Fungi</taxon>
        <taxon>Dikarya</taxon>
        <taxon>Basidiomycota</taxon>
        <taxon>Agaricomycotina</taxon>
        <taxon>Agaricomycetes</taxon>
        <taxon>Agaricomycetidae</taxon>
        <taxon>Agaricales</taxon>
        <taxon>Agaricineae</taxon>
        <taxon>Crepidotaceae</taxon>
        <taxon>Crepidotus</taxon>
    </lineage>
</organism>
<reference evidence="1" key="1">
    <citation type="submission" date="2020-11" db="EMBL/GenBank/DDBJ databases">
        <authorList>
            <consortium name="DOE Joint Genome Institute"/>
            <person name="Ahrendt S."/>
            <person name="Riley R."/>
            <person name="Andreopoulos W."/>
            <person name="Labutti K."/>
            <person name="Pangilinan J."/>
            <person name="Ruiz-Duenas F.J."/>
            <person name="Barrasa J.M."/>
            <person name="Sanchez-Garcia M."/>
            <person name="Camarero S."/>
            <person name="Miyauchi S."/>
            <person name="Serrano A."/>
            <person name="Linde D."/>
            <person name="Babiker R."/>
            <person name="Drula E."/>
            <person name="Ayuso-Fernandez I."/>
            <person name="Pacheco R."/>
            <person name="Padilla G."/>
            <person name="Ferreira P."/>
            <person name="Barriuso J."/>
            <person name="Kellner H."/>
            <person name="Castanera R."/>
            <person name="Alfaro M."/>
            <person name="Ramirez L."/>
            <person name="Pisabarro A.G."/>
            <person name="Kuo A."/>
            <person name="Tritt A."/>
            <person name="Lipzen A."/>
            <person name="He G."/>
            <person name="Yan M."/>
            <person name="Ng V."/>
            <person name="Cullen D."/>
            <person name="Martin F."/>
            <person name="Rosso M.-N."/>
            <person name="Henrissat B."/>
            <person name="Hibbett D."/>
            <person name="Martinez A.T."/>
            <person name="Grigoriev I.V."/>
        </authorList>
    </citation>
    <scope>NUCLEOTIDE SEQUENCE</scope>
    <source>
        <strain evidence="1">CBS 506.95</strain>
    </source>
</reference>
<accession>A0A9P6JIE6</accession>
<comment type="caution">
    <text evidence="1">The sequence shown here is derived from an EMBL/GenBank/DDBJ whole genome shotgun (WGS) entry which is preliminary data.</text>
</comment>
<dbReference type="CDD" id="cd23428">
    <property type="entry name" value="beta-trefoil_Ricin_SPI"/>
    <property type="match status" value="1"/>
</dbReference>
<dbReference type="GO" id="GO:0004867">
    <property type="term" value="F:serine-type endopeptidase inhibitor activity"/>
    <property type="evidence" value="ECO:0007669"/>
    <property type="project" value="InterPro"/>
</dbReference>
<evidence type="ECO:0000313" key="1">
    <source>
        <dbReference type="EMBL" id="KAF9522271.1"/>
    </source>
</evidence>
<dbReference type="Proteomes" id="UP000807306">
    <property type="component" value="Unassembled WGS sequence"/>
</dbReference>
<evidence type="ECO:0000313" key="2">
    <source>
        <dbReference type="Proteomes" id="UP000807306"/>
    </source>
</evidence>
<protein>
    <submittedName>
        <fullName evidence="1">Uncharacterized protein</fullName>
    </submittedName>
</protein>
<sequence>MSPLNSGRYFIKSAGADKFVGRARVEDRSLNPKRVILRAEDGETPVFELKDQGKTFEIVIGGGSAASINDKVSAVLMPEEPAQQWIIEEVPQSGSNKYLIMDSQKDGGWVLPDDAPETQLVVRPLIATKSLPPQYPPNQVWEIVPVN</sequence>
<dbReference type="AlphaFoldDB" id="A0A9P6JIE6"/>
<dbReference type="Pfam" id="PF16850">
    <property type="entry name" value="Inhibitor_I66"/>
    <property type="match status" value="1"/>
</dbReference>
<proteinExistence type="predicted"/>
<name>A0A9P6JIE6_9AGAR</name>
<dbReference type="Gene3D" id="2.80.10.50">
    <property type="match status" value="1"/>
</dbReference>
<dbReference type="OrthoDB" id="3439489at2759"/>
<dbReference type="EMBL" id="MU157953">
    <property type="protein sequence ID" value="KAF9522271.1"/>
    <property type="molecule type" value="Genomic_DNA"/>
</dbReference>
<gene>
    <name evidence="1" type="ORF">CPB83DRAFT_864714</name>
</gene>
<dbReference type="InterPro" id="IPR031755">
    <property type="entry name" value="Inhibitor_I66"/>
</dbReference>